<dbReference type="InterPro" id="IPR009799">
    <property type="entry name" value="EthD_dom"/>
</dbReference>
<dbReference type="GO" id="GO:0016491">
    <property type="term" value="F:oxidoreductase activity"/>
    <property type="evidence" value="ECO:0007669"/>
    <property type="project" value="InterPro"/>
</dbReference>
<feature type="chain" id="PRO_5024311233" evidence="1">
    <location>
        <begin position="31"/>
        <end position="175"/>
    </location>
</feature>
<dbReference type="RefSeq" id="WP_150873048.1">
    <property type="nucleotide sequence ID" value="NZ_VWSE01000010.1"/>
</dbReference>
<proteinExistence type="predicted"/>
<accession>A0A5N3QSY3</accession>
<evidence type="ECO:0000256" key="1">
    <source>
        <dbReference type="SAM" id="SignalP"/>
    </source>
</evidence>
<dbReference type="Gene3D" id="3.30.70.100">
    <property type="match status" value="1"/>
</dbReference>
<organism evidence="3 4">
    <name type="scientific">Vibrio fortis</name>
    <dbReference type="NCBI Taxonomy" id="212667"/>
    <lineage>
        <taxon>Bacteria</taxon>
        <taxon>Pseudomonadati</taxon>
        <taxon>Pseudomonadota</taxon>
        <taxon>Gammaproteobacteria</taxon>
        <taxon>Vibrionales</taxon>
        <taxon>Vibrionaceae</taxon>
        <taxon>Vibrio</taxon>
    </lineage>
</organism>
<dbReference type="Proteomes" id="UP000326789">
    <property type="component" value="Unassembled WGS sequence"/>
</dbReference>
<evidence type="ECO:0000313" key="4">
    <source>
        <dbReference type="Proteomes" id="UP000326789"/>
    </source>
</evidence>
<evidence type="ECO:0000313" key="3">
    <source>
        <dbReference type="EMBL" id="KAB0285337.1"/>
    </source>
</evidence>
<comment type="caution">
    <text evidence="3">The sequence shown here is derived from an EMBL/GenBank/DDBJ whole genome shotgun (WGS) entry which is preliminary data.</text>
</comment>
<keyword evidence="1" id="KW-0732">Signal</keyword>
<gene>
    <name evidence="3" type="ORF">F2P58_22715</name>
</gene>
<feature type="signal peptide" evidence="1">
    <location>
        <begin position="1"/>
        <end position="30"/>
    </location>
</feature>
<dbReference type="AlphaFoldDB" id="A0A5N3QSY3"/>
<dbReference type="InterPro" id="IPR011008">
    <property type="entry name" value="Dimeric_a/b-barrel"/>
</dbReference>
<dbReference type="EMBL" id="VWSE01000010">
    <property type="protein sequence ID" value="KAB0285337.1"/>
    <property type="molecule type" value="Genomic_DNA"/>
</dbReference>
<dbReference type="SUPFAM" id="SSF54909">
    <property type="entry name" value="Dimeric alpha+beta barrel"/>
    <property type="match status" value="1"/>
</dbReference>
<reference evidence="3 4" key="1">
    <citation type="submission" date="2019-09" db="EMBL/GenBank/DDBJ databases">
        <title>Whole genome sequence of Vibrio fortis.</title>
        <authorList>
            <person name="Das S.K."/>
        </authorList>
    </citation>
    <scope>NUCLEOTIDE SEQUENCE [LARGE SCALE GENOMIC DNA]</scope>
    <source>
        <strain evidence="3 4">AN60</strain>
    </source>
</reference>
<dbReference type="Pfam" id="PF07110">
    <property type="entry name" value="EthD"/>
    <property type="match status" value="1"/>
</dbReference>
<sequence length="175" mass="19725">MIKALPNFNKSLTLFSLLFVALLLPSISMAGGLASQSGTPQKPSVEEGAAKPMVKISYLMSRKSGMTRQQFLDYWSNQHPAAGGEGSFEALGVKRYIQTHTLDIPEREAVVSVRTGLLPEFDGVAELWIEQEYLEKEWPSQKVQDYIKKFYADELNFVDWSRSTILVSKELVYMP</sequence>
<protein>
    <submittedName>
        <fullName evidence="3">EthD domain-containing protein</fullName>
    </submittedName>
</protein>
<feature type="domain" description="EthD" evidence="2">
    <location>
        <begin position="63"/>
        <end position="159"/>
    </location>
</feature>
<evidence type="ECO:0000259" key="2">
    <source>
        <dbReference type="Pfam" id="PF07110"/>
    </source>
</evidence>
<name>A0A5N3QSY3_9VIBR</name>